<evidence type="ECO:0000313" key="3">
    <source>
        <dbReference type="EMBL" id="MDY0409965.1"/>
    </source>
</evidence>
<keyword evidence="1" id="KW-0175">Coiled coil</keyword>
<sequence>MTKERLFTREEVSQLISTRVNKLNERIKELELELFIMQFEKEMSDIARNERAADETDGYRTTLQRFSRRTKG</sequence>
<dbReference type="RefSeq" id="WP_320380822.1">
    <property type="nucleotide sequence ID" value="NZ_JAWDIQ010000003.1"/>
</dbReference>
<evidence type="ECO:0000256" key="2">
    <source>
        <dbReference type="SAM" id="MobiDB-lite"/>
    </source>
</evidence>
<proteinExistence type="predicted"/>
<organism evidence="3 4">
    <name type="scientific">Paracerasibacillus soli</name>
    <dbReference type="NCBI Taxonomy" id="480284"/>
    <lineage>
        <taxon>Bacteria</taxon>
        <taxon>Bacillati</taxon>
        <taxon>Bacillota</taxon>
        <taxon>Bacilli</taxon>
        <taxon>Bacillales</taxon>
        <taxon>Bacillaceae</taxon>
        <taxon>Paracerasibacillus</taxon>
    </lineage>
</organism>
<name>A0ABU5CUB6_9BACI</name>
<comment type="caution">
    <text evidence="3">The sequence shown here is derived from an EMBL/GenBank/DDBJ whole genome shotgun (WGS) entry which is preliminary data.</text>
</comment>
<keyword evidence="4" id="KW-1185">Reference proteome</keyword>
<dbReference type="EMBL" id="JAWDIQ010000003">
    <property type="protein sequence ID" value="MDY0409965.1"/>
    <property type="molecule type" value="Genomic_DNA"/>
</dbReference>
<accession>A0ABU5CUB6</accession>
<gene>
    <name evidence="3" type="ORF">RWD45_17000</name>
</gene>
<feature type="coiled-coil region" evidence="1">
    <location>
        <begin position="13"/>
        <end position="40"/>
    </location>
</feature>
<dbReference type="Proteomes" id="UP001275315">
    <property type="component" value="Unassembled WGS sequence"/>
</dbReference>
<protein>
    <submittedName>
        <fullName evidence="3">Uncharacterized protein</fullName>
    </submittedName>
</protein>
<evidence type="ECO:0000256" key="1">
    <source>
        <dbReference type="SAM" id="Coils"/>
    </source>
</evidence>
<evidence type="ECO:0000313" key="4">
    <source>
        <dbReference type="Proteomes" id="UP001275315"/>
    </source>
</evidence>
<feature type="region of interest" description="Disordered" evidence="2">
    <location>
        <begin position="50"/>
        <end position="72"/>
    </location>
</feature>
<reference evidence="3 4" key="1">
    <citation type="submission" date="2023-10" db="EMBL/GenBank/DDBJ databases">
        <title>Virgibacillus soli CC-YMP-6 genome.</title>
        <authorList>
            <person name="Miliotis G."/>
            <person name="Sengupta P."/>
            <person name="Hameed A."/>
            <person name="Chuvochina M."/>
            <person name="Mcdonagh F."/>
            <person name="Simpson A.C."/>
            <person name="Singh N.K."/>
            <person name="Rekha P.D."/>
            <person name="Raman K."/>
            <person name="Hugenholtz P."/>
            <person name="Venkateswaran K."/>
        </authorList>
    </citation>
    <scope>NUCLEOTIDE SEQUENCE [LARGE SCALE GENOMIC DNA]</scope>
    <source>
        <strain evidence="3 4">CC-YMP-6</strain>
    </source>
</reference>